<sequence length="202" mass="23655">MKQKRRENTTISASNLAIESTKDAISTATKYAQPSAKLPPMIISKEFIESFNKRPYKRNSREKAKSNIPTDLFLLTEQLEKDGFTIRNNYGAGNCIFHALNDQLSGIYHDVHILWAMIVQNLLVHAVEFRDFFNEQKSLEDYAQWMSIEDDWEMVACLVPKLSYSIPGLRFTFQVNRFFRRRLVPAHSQVWIYWQLTLCQLK</sequence>
<protein>
    <recommendedName>
        <fullName evidence="3">OTU domain-containing protein</fullName>
    </recommendedName>
</protein>
<dbReference type="AlphaFoldDB" id="A0A5J4X7L6"/>
<evidence type="ECO:0000313" key="2">
    <source>
        <dbReference type="Proteomes" id="UP000324800"/>
    </source>
</evidence>
<comment type="caution">
    <text evidence="1">The sequence shown here is derived from an EMBL/GenBank/DDBJ whole genome shotgun (WGS) entry which is preliminary data.</text>
</comment>
<gene>
    <name evidence="1" type="ORF">EZS28_001236</name>
</gene>
<evidence type="ECO:0000313" key="1">
    <source>
        <dbReference type="EMBL" id="KAA6403240.1"/>
    </source>
</evidence>
<dbReference type="EMBL" id="SNRW01000123">
    <property type="protein sequence ID" value="KAA6403240.1"/>
    <property type="molecule type" value="Genomic_DNA"/>
</dbReference>
<reference evidence="1 2" key="1">
    <citation type="submission" date="2019-03" db="EMBL/GenBank/DDBJ databases">
        <title>Single cell metagenomics reveals metabolic interactions within the superorganism composed of flagellate Streblomastix strix and complex community of Bacteroidetes bacteria on its surface.</title>
        <authorList>
            <person name="Treitli S.C."/>
            <person name="Kolisko M."/>
            <person name="Husnik F."/>
            <person name="Keeling P."/>
            <person name="Hampl V."/>
        </authorList>
    </citation>
    <scope>NUCLEOTIDE SEQUENCE [LARGE SCALE GENOMIC DNA]</scope>
    <source>
        <strain evidence="1">ST1C</strain>
    </source>
</reference>
<dbReference type="OrthoDB" id="415023at2759"/>
<dbReference type="Proteomes" id="UP000324800">
    <property type="component" value="Unassembled WGS sequence"/>
</dbReference>
<proteinExistence type="predicted"/>
<name>A0A5J4X7L6_9EUKA</name>
<accession>A0A5J4X7L6</accession>
<evidence type="ECO:0008006" key="3">
    <source>
        <dbReference type="Google" id="ProtNLM"/>
    </source>
</evidence>
<dbReference type="Gene3D" id="3.90.70.80">
    <property type="match status" value="1"/>
</dbReference>
<organism evidence="1 2">
    <name type="scientific">Streblomastix strix</name>
    <dbReference type="NCBI Taxonomy" id="222440"/>
    <lineage>
        <taxon>Eukaryota</taxon>
        <taxon>Metamonada</taxon>
        <taxon>Preaxostyla</taxon>
        <taxon>Oxymonadida</taxon>
        <taxon>Streblomastigidae</taxon>
        <taxon>Streblomastix</taxon>
    </lineage>
</organism>